<evidence type="ECO:0000256" key="5">
    <source>
        <dbReference type="ARBA" id="ARBA00022692"/>
    </source>
</evidence>
<dbReference type="NCBIfam" id="TIGR00931">
    <property type="entry name" value="antiport_nhaC"/>
    <property type="match status" value="1"/>
</dbReference>
<feature type="transmembrane region" description="Helical" evidence="9">
    <location>
        <begin position="199"/>
        <end position="217"/>
    </location>
</feature>
<dbReference type="GO" id="GO:0015297">
    <property type="term" value="F:antiporter activity"/>
    <property type="evidence" value="ECO:0007669"/>
    <property type="project" value="UniProtKB-KW"/>
</dbReference>
<dbReference type="Pfam" id="PF03553">
    <property type="entry name" value="Na_H_antiporter"/>
    <property type="match status" value="1"/>
</dbReference>
<feature type="transmembrane region" description="Helical" evidence="9">
    <location>
        <begin position="69"/>
        <end position="93"/>
    </location>
</feature>
<dbReference type="EMBL" id="CP058214">
    <property type="protein sequence ID" value="QPC43524.1"/>
    <property type="molecule type" value="Genomic_DNA"/>
</dbReference>
<dbReference type="Proteomes" id="UP000593594">
    <property type="component" value="Chromosome"/>
</dbReference>
<evidence type="ECO:0000313" key="11">
    <source>
        <dbReference type="EMBL" id="QPC43524.1"/>
    </source>
</evidence>
<dbReference type="PANTHER" id="PTHR33451">
    <property type="entry name" value="MALATE-2H(+)/NA(+)-LACTATE ANTIPORTER"/>
    <property type="match status" value="1"/>
</dbReference>
<keyword evidence="12" id="KW-1185">Reference proteome</keyword>
<feature type="transmembrane region" description="Helical" evidence="9">
    <location>
        <begin position="38"/>
        <end position="57"/>
    </location>
</feature>
<proteinExistence type="inferred from homology"/>
<feature type="transmembrane region" description="Helical" evidence="9">
    <location>
        <begin position="139"/>
        <end position="165"/>
    </location>
</feature>
<feature type="transmembrane region" description="Helical" evidence="9">
    <location>
        <begin position="315"/>
        <end position="333"/>
    </location>
</feature>
<evidence type="ECO:0000256" key="6">
    <source>
        <dbReference type="ARBA" id="ARBA00022989"/>
    </source>
</evidence>
<comment type="subcellular location">
    <subcellularLocation>
        <location evidence="1">Cell membrane</location>
        <topology evidence="1">Multi-pass membrane protein</topology>
    </subcellularLocation>
</comment>
<evidence type="ECO:0000256" key="7">
    <source>
        <dbReference type="ARBA" id="ARBA00023136"/>
    </source>
</evidence>
<keyword evidence="2" id="KW-0813">Transport</keyword>
<protein>
    <submittedName>
        <fullName evidence="11">Na+/H+ antiporter NhaC</fullName>
    </submittedName>
</protein>
<feature type="transmembrane region" description="Helical" evidence="9">
    <location>
        <begin position="413"/>
        <end position="432"/>
    </location>
</feature>
<evidence type="ECO:0000256" key="2">
    <source>
        <dbReference type="ARBA" id="ARBA00022448"/>
    </source>
</evidence>
<evidence type="ECO:0000259" key="10">
    <source>
        <dbReference type="Pfam" id="PF03553"/>
    </source>
</evidence>
<feature type="transmembrane region" description="Helical" evidence="9">
    <location>
        <begin position="12"/>
        <end position="32"/>
    </location>
</feature>
<dbReference type="InterPro" id="IPR018461">
    <property type="entry name" value="Na/H_Antiport_NhaC-like_C"/>
</dbReference>
<gene>
    <name evidence="11" type="primary">nhaC</name>
    <name evidence="11" type="ORF">HW532_12955</name>
</gene>
<keyword evidence="6 9" id="KW-1133">Transmembrane helix</keyword>
<accession>A0A7S8C513</accession>
<dbReference type="AlphaFoldDB" id="A0A7S8C513"/>
<evidence type="ECO:0000256" key="1">
    <source>
        <dbReference type="ARBA" id="ARBA00004651"/>
    </source>
</evidence>
<feature type="transmembrane region" description="Helical" evidence="9">
    <location>
        <begin position="353"/>
        <end position="371"/>
    </location>
</feature>
<keyword evidence="7 9" id="KW-0472">Membrane</keyword>
<name>A0A7S8C513_9HYPH</name>
<evidence type="ECO:0000256" key="3">
    <source>
        <dbReference type="ARBA" id="ARBA00022449"/>
    </source>
</evidence>
<dbReference type="KEGG" id="kmn:HW532_12955"/>
<evidence type="ECO:0000256" key="8">
    <source>
        <dbReference type="ARBA" id="ARBA00038435"/>
    </source>
</evidence>
<feature type="transmembrane region" description="Helical" evidence="9">
    <location>
        <begin position="99"/>
        <end position="127"/>
    </location>
</feature>
<sequence length="517" mass="54250">MTSSTRRLPSLPLALTPVVLTLLVLGVQLFYFDDFTPHVPLAIGLAITSLVGISLGFDWRNIEKGVFHVIHVSLPSVSVLITVGMIIGVWIASGTVPTLIYYGLTILSPQIFLAAAMVLCSVVSLSLGTSWGTVGTVGLALMGIGAGFGIPVYWTAGAVVSGAFFGDKVSPLSDTTNLAPAVTGVDVFSHIKNMMPTTVPSMLIAFAIYLFAGYTLIESDGASFERITLITGALQDNFVISPWLLLPALLVIVLAVKRMPPIPSLFAGALAGGAAAMIAQGVGLHDVFTYANSGYSIDTGISEIDSLLNRGGIQSMMWTISLVLIALGFGGALEKTGCLETIIQAIMTKIRSFAGIQSAAIGTSMATNLVAGDPYLSIALPGRMYAPVYRGMGYSTLNLSRAVEEGGTLISPLIPWNAGGAFVISALALGVSSGHMENLLYIPLAFACWLSPVFGIFYAFTGFFSPRASEEEKRGWQEAGETVADLSAHGWVPEDEPADAGADIEADGLAAERVRSQ</sequence>
<evidence type="ECO:0000313" key="12">
    <source>
        <dbReference type="Proteomes" id="UP000593594"/>
    </source>
</evidence>
<evidence type="ECO:0000256" key="4">
    <source>
        <dbReference type="ARBA" id="ARBA00022475"/>
    </source>
</evidence>
<feature type="transmembrane region" description="Helical" evidence="9">
    <location>
        <begin position="439"/>
        <end position="460"/>
    </location>
</feature>
<dbReference type="GO" id="GO:0005886">
    <property type="term" value="C:plasma membrane"/>
    <property type="evidence" value="ECO:0007669"/>
    <property type="project" value="UniProtKB-SubCell"/>
</dbReference>
<feature type="transmembrane region" description="Helical" evidence="9">
    <location>
        <begin position="238"/>
        <end position="256"/>
    </location>
</feature>
<evidence type="ECO:0000256" key="9">
    <source>
        <dbReference type="SAM" id="Phobius"/>
    </source>
</evidence>
<dbReference type="InterPro" id="IPR004770">
    <property type="entry name" value="Na/H_antiport_NhaC"/>
</dbReference>
<dbReference type="InterPro" id="IPR052180">
    <property type="entry name" value="NhaC_Na-H+_Antiporter"/>
</dbReference>
<dbReference type="PANTHER" id="PTHR33451:SF3">
    <property type="entry name" value="MALATE-2H(+)_NA(+)-LACTATE ANTIPORTER"/>
    <property type="match status" value="1"/>
</dbReference>
<reference evidence="11 12" key="1">
    <citation type="submission" date="2020-06" db="EMBL/GenBank/DDBJ databases">
        <title>Genome sequence of 2 isolates from Red Sea Mangroves.</title>
        <authorList>
            <person name="Sefrji F."/>
            <person name="Michoud G."/>
            <person name="Merlino G."/>
            <person name="Daffonchio D."/>
        </authorList>
    </citation>
    <scope>NUCLEOTIDE SEQUENCE [LARGE SCALE GENOMIC DNA]</scope>
    <source>
        <strain evidence="11 12">R1DC25</strain>
    </source>
</reference>
<dbReference type="RefSeq" id="WP_213160888.1">
    <property type="nucleotide sequence ID" value="NZ_CP058214.1"/>
</dbReference>
<keyword evidence="4" id="KW-1003">Cell membrane</keyword>
<keyword evidence="3" id="KW-0050">Antiport</keyword>
<organism evidence="11 12">
    <name type="scientific">Kaustia mangrovi</name>
    <dbReference type="NCBI Taxonomy" id="2593653"/>
    <lineage>
        <taxon>Bacteria</taxon>
        <taxon>Pseudomonadati</taxon>
        <taxon>Pseudomonadota</taxon>
        <taxon>Alphaproteobacteria</taxon>
        <taxon>Hyphomicrobiales</taxon>
        <taxon>Parvibaculaceae</taxon>
        <taxon>Kaustia</taxon>
    </lineage>
</organism>
<feature type="domain" description="Na+/H+ antiporter NhaC-like C-terminal" evidence="10">
    <location>
        <begin position="162"/>
        <end position="463"/>
    </location>
</feature>
<comment type="similarity">
    <text evidence="8">Belongs to the NhaC Na(+)/H(+) (TC 2.A.35) antiporter family.</text>
</comment>
<keyword evidence="5 9" id="KW-0812">Transmembrane</keyword>